<evidence type="ECO:0000313" key="3">
    <source>
        <dbReference type="Proteomes" id="UP000503088"/>
    </source>
</evidence>
<dbReference type="KEGG" id="kpul:GXN76_12540"/>
<name>A0A7D4CPB7_9BACL</name>
<keyword evidence="2" id="KW-0808">Transferase</keyword>
<dbReference type="RefSeq" id="WP_173223666.1">
    <property type="nucleotide sequence ID" value="NZ_CP048104.1"/>
</dbReference>
<dbReference type="InterPro" id="IPR051678">
    <property type="entry name" value="AGP_Transferase"/>
</dbReference>
<accession>A0A7D4CPB7</accession>
<reference evidence="2 3" key="1">
    <citation type="submission" date="2020-01" db="EMBL/GenBank/DDBJ databases">
        <authorList>
            <person name="Gulvik C.A."/>
            <person name="Batra D.G."/>
        </authorList>
    </citation>
    <scope>NUCLEOTIDE SEQUENCE [LARGE SCALE GENOMIC DNA]</scope>
    <source>
        <strain evidence="2 3">W9323</strain>
    </source>
</reference>
<protein>
    <submittedName>
        <fullName evidence="2">Aminoglycoside phosphotransferase family protein</fullName>
    </submittedName>
</protein>
<dbReference type="GO" id="GO:0016740">
    <property type="term" value="F:transferase activity"/>
    <property type="evidence" value="ECO:0007669"/>
    <property type="project" value="UniProtKB-KW"/>
</dbReference>
<dbReference type="InterPro" id="IPR002575">
    <property type="entry name" value="Aminoglycoside_PTrfase"/>
</dbReference>
<sequence>MKASQCIQVLTHHLPEIAINPIVPITEGWDFYVLDVDDRWIFRFPRRREGLQQLEREIRFLDRIKKNLPVSIPHYQWNFPDAELPFAGYAKLQGEALTPRHGLKYPSVMEQIGTFLAVLHQYPISVQPNVLRQTWKKQMENIWVQVENKVLPKMEPSLAQQIQSYWTQYAQHLLHFQPAWIHGDLSLNHILTVGPDLTGIIDWGDVQIGDPALDFAGIASVWDKKQLQPLLRTYSIFREDNWWERITFYRRLSPFYGLLSALETHDRDRWKRSWKNLMKEWFS</sequence>
<evidence type="ECO:0000313" key="2">
    <source>
        <dbReference type="EMBL" id="QKG85218.1"/>
    </source>
</evidence>
<evidence type="ECO:0000259" key="1">
    <source>
        <dbReference type="Pfam" id="PF01636"/>
    </source>
</evidence>
<organism evidence="2 3">
    <name type="scientific">Kroppenstedtia pulmonis</name>
    <dbReference type="NCBI Taxonomy" id="1380685"/>
    <lineage>
        <taxon>Bacteria</taxon>
        <taxon>Bacillati</taxon>
        <taxon>Bacillota</taxon>
        <taxon>Bacilli</taxon>
        <taxon>Bacillales</taxon>
        <taxon>Thermoactinomycetaceae</taxon>
        <taxon>Kroppenstedtia</taxon>
    </lineage>
</organism>
<dbReference type="PANTHER" id="PTHR21310">
    <property type="entry name" value="AMINOGLYCOSIDE PHOSPHOTRANSFERASE-RELATED-RELATED"/>
    <property type="match status" value="1"/>
</dbReference>
<dbReference type="PANTHER" id="PTHR21310:SF42">
    <property type="entry name" value="BIFUNCTIONAL AAC_APH"/>
    <property type="match status" value="1"/>
</dbReference>
<feature type="domain" description="Aminoglycoside phosphotransferase" evidence="1">
    <location>
        <begin position="22"/>
        <end position="239"/>
    </location>
</feature>
<dbReference type="Proteomes" id="UP000503088">
    <property type="component" value="Chromosome"/>
</dbReference>
<dbReference type="Gene3D" id="3.30.200.20">
    <property type="entry name" value="Phosphorylase Kinase, domain 1"/>
    <property type="match status" value="1"/>
</dbReference>
<dbReference type="InterPro" id="IPR011009">
    <property type="entry name" value="Kinase-like_dom_sf"/>
</dbReference>
<dbReference type="EMBL" id="CP048104">
    <property type="protein sequence ID" value="QKG85218.1"/>
    <property type="molecule type" value="Genomic_DNA"/>
</dbReference>
<keyword evidence="3" id="KW-1185">Reference proteome</keyword>
<dbReference type="AlphaFoldDB" id="A0A7D4CPB7"/>
<gene>
    <name evidence="2" type="ORF">GXN76_12540</name>
</gene>
<dbReference type="Gene3D" id="3.90.1200.10">
    <property type="match status" value="1"/>
</dbReference>
<dbReference type="Pfam" id="PF01636">
    <property type="entry name" value="APH"/>
    <property type="match status" value="1"/>
</dbReference>
<dbReference type="SUPFAM" id="SSF56112">
    <property type="entry name" value="Protein kinase-like (PK-like)"/>
    <property type="match status" value="1"/>
</dbReference>
<proteinExistence type="predicted"/>